<protein>
    <submittedName>
        <fullName evidence="1">RNase H domain-containing protein</fullName>
    </submittedName>
</protein>
<reference evidence="1" key="1">
    <citation type="submission" date="2020-08" db="EMBL/GenBank/DDBJ databases">
        <title>Multicomponent nature underlies the extraordinary mechanical properties of spider dragline silk.</title>
        <authorList>
            <person name="Kono N."/>
            <person name="Nakamura H."/>
            <person name="Mori M."/>
            <person name="Yoshida Y."/>
            <person name="Ohtoshi R."/>
            <person name="Malay A.D."/>
            <person name="Moran D.A.P."/>
            <person name="Tomita M."/>
            <person name="Numata K."/>
            <person name="Arakawa K."/>
        </authorList>
    </citation>
    <scope>NUCLEOTIDE SEQUENCE</scope>
</reference>
<gene>
    <name evidence="1" type="primary">NCL1_21119</name>
    <name evidence="1" type="ORF">TNCV_4001571</name>
</gene>
<organism evidence="1 2">
    <name type="scientific">Trichonephila clavipes</name>
    <name type="common">Golden silk orbweaver</name>
    <name type="synonym">Nephila clavipes</name>
    <dbReference type="NCBI Taxonomy" id="2585209"/>
    <lineage>
        <taxon>Eukaryota</taxon>
        <taxon>Metazoa</taxon>
        <taxon>Ecdysozoa</taxon>
        <taxon>Arthropoda</taxon>
        <taxon>Chelicerata</taxon>
        <taxon>Arachnida</taxon>
        <taxon>Araneae</taxon>
        <taxon>Araneomorphae</taxon>
        <taxon>Entelegynae</taxon>
        <taxon>Araneoidea</taxon>
        <taxon>Nephilidae</taxon>
        <taxon>Trichonephila</taxon>
    </lineage>
</organism>
<sequence length="114" mass="12957">MNSAALTYSELHSTNNKQSTVPPVHTWYEDKRPSCSLFLQCSRQEQTILIRFRSGHLQILTLRDGNKVFPTCVRCSACQASPGHILDCLGLPKQDLYENSLMVLNFLKVNEIMD</sequence>
<proteinExistence type="predicted"/>
<accession>A0A8X6V8I6</accession>
<dbReference type="Proteomes" id="UP000887159">
    <property type="component" value="Unassembled WGS sequence"/>
</dbReference>
<comment type="caution">
    <text evidence="1">The sequence shown here is derived from an EMBL/GenBank/DDBJ whole genome shotgun (WGS) entry which is preliminary data.</text>
</comment>
<evidence type="ECO:0000313" key="1">
    <source>
        <dbReference type="EMBL" id="GFX98388.1"/>
    </source>
</evidence>
<dbReference type="AlphaFoldDB" id="A0A8X6V8I6"/>
<name>A0A8X6V8I6_TRICX</name>
<keyword evidence="2" id="KW-1185">Reference proteome</keyword>
<dbReference type="EMBL" id="BMAU01021202">
    <property type="protein sequence ID" value="GFX98388.1"/>
    <property type="molecule type" value="Genomic_DNA"/>
</dbReference>
<evidence type="ECO:0000313" key="2">
    <source>
        <dbReference type="Proteomes" id="UP000887159"/>
    </source>
</evidence>